<feature type="region of interest" description="Disordered" evidence="1">
    <location>
        <begin position="25"/>
        <end position="119"/>
    </location>
</feature>
<accession>A0A444EZE0</accession>
<dbReference type="Proteomes" id="UP000287651">
    <property type="component" value="Unassembled WGS sequence"/>
</dbReference>
<evidence type="ECO:0000313" key="3">
    <source>
        <dbReference type="Proteomes" id="UP000287651"/>
    </source>
</evidence>
<sequence>MDMYQKTGVRWGQAGMGNVDLVSGREMKAPHVDGEKVGAVATPHSHRLEQTGKGNTHLQDHSKRELDRSKATVKAKGGGGGGGERQPKWANRMSKTEAQKRNKRSEREQGHEQSRLSKE</sequence>
<proteinExistence type="predicted"/>
<reference evidence="2 3" key="1">
    <citation type="journal article" date="2014" name="Agronomy (Basel)">
        <title>A Draft Genome Sequence for Ensete ventricosum, the Drought-Tolerant Tree Against Hunger.</title>
        <authorList>
            <person name="Harrison J."/>
            <person name="Moore K.A."/>
            <person name="Paszkiewicz K."/>
            <person name="Jones T."/>
            <person name="Grant M."/>
            <person name="Ambacheew D."/>
            <person name="Muzemil S."/>
            <person name="Studholme D.J."/>
        </authorList>
    </citation>
    <scope>NUCLEOTIDE SEQUENCE [LARGE SCALE GENOMIC DNA]</scope>
</reference>
<evidence type="ECO:0000313" key="2">
    <source>
        <dbReference type="EMBL" id="RRT74412.1"/>
    </source>
</evidence>
<feature type="compositionally biased region" description="Basic and acidic residues" evidence="1">
    <location>
        <begin position="94"/>
        <end position="119"/>
    </location>
</feature>
<name>A0A444EZE0_ENSVE</name>
<comment type="caution">
    <text evidence="2">The sequence shown here is derived from an EMBL/GenBank/DDBJ whole genome shotgun (WGS) entry which is preliminary data.</text>
</comment>
<protein>
    <submittedName>
        <fullName evidence="2">Uncharacterized protein</fullName>
    </submittedName>
</protein>
<gene>
    <name evidence="2" type="ORF">B296_00013136</name>
</gene>
<dbReference type="AlphaFoldDB" id="A0A444EZE0"/>
<organism evidence="2 3">
    <name type="scientific">Ensete ventricosum</name>
    <name type="common">Abyssinian banana</name>
    <name type="synonym">Musa ensete</name>
    <dbReference type="NCBI Taxonomy" id="4639"/>
    <lineage>
        <taxon>Eukaryota</taxon>
        <taxon>Viridiplantae</taxon>
        <taxon>Streptophyta</taxon>
        <taxon>Embryophyta</taxon>
        <taxon>Tracheophyta</taxon>
        <taxon>Spermatophyta</taxon>
        <taxon>Magnoliopsida</taxon>
        <taxon>Liliopsida</taxon>
        <taxon>Zingiberales</taxon>
        <taxon>Musaceae</taxon>
        <taxon>Ensete</taxon>
    </lineage>
</organism>
<dbReference type="EMBL" id="AMZH03002780">
    <property type="protein sequence ID" value="RRT74412.1"/>
    <property type="molecule type" value="Genomic_DNA"/>
</dbReference>
<feature type="compositionally biased region" description="Basic and acidic residues" evidence="1">
    <location>
        <begin position="58"/>
        <end position="70"/>
    </location>
</feature>
<evidence type="ECO:0000256" key="1">
    <source>
        <dbReference type="SAM" id="MobiDB-lite"/>
    </source>
</evidence>
<feature type="compositionally biased region" description="Basic and acidic residues" evidence="1">
    <location>
        <begin position="25"/>
        <end position="36"/>
    </location>
</feature>